<sequence>MFYNEEQDRQMNPSAVSENFAAEVLKAVQGEATAIDFYGRLAEAAPSEDMKSAILGIRQDEQDHFQLFSWLYIRLTGTQPAFQVTPVRFQSFSEGLRIAYHDELKDYETYRNLYLMTQDPTIRNILLRAFTDEIKHAIRFGLMTTSLS</sequence>
<dbReference type="Gene3D" id="1.20.1260.10">
    <property type="match status" value="1"/>
</dbReference>
<comment type="caution">
    <text evidence="2">The sequence shown here is derived from an EMBL/GenBank/DDBJ whole genome shotgun (WGS) entry which is preliminary data.</text>
</comment>
<dbReference type="RefSeq" id="WP_249100115.1">
    <property type="nucleotide sequence ID" value="NZ_JAMAST010000005.1"/>
</dbReference>
<organism evidence="2 3">
    <name type="scientific">Sporolactobacillus mangiferae</name>
    <dbReference type="NCBI Taxonomy" id="2940498"/>
    <lineage>
        <taxon>Bacteria</taxon>
        <taxon>Bacillati</taxon>
        <taxon>Bacillota</taxon>
        <taxon>Bacilli</taxon>
        <taxon>Bacillales</taxon>
        <taxon>Sporolactobacillaceae</taxon>
        <taxon>Sporolactobacillus</taxon>
    </lineage>
</organism>
<dbReference type="InterPro" id="IPR009078">
    <property type="entry name" value="Ferritin-like_SF"/>
</dbReference>
<accession>A0ABT0M9Y4</accession>
<dbReference type="InterPro" id="IPR003251">
    <property type="entry name" value="Rr_diiron-bd_dom"/>
</dbReference>
<evidence type="ECO:0000313" key="2">
    <source>
        <dbReference type="EMBL" id="MCL1631672.1"/>
    </source>
</evidence>
<evidence type="ECO:0000313" key="3">
    <source>
        <dbReference type="Proteomes" id="UP001203004"/>
    </source>
</evidence>
<dbReference type="CDD" id="cd00657">
    <property type="entry name" value="Ferritin_like"/>
    <property type="match status" value="1"/>
</dbReference>
<feature type="domain" description="Rubrerythrin diiron-binding" evidence="1">
    <location>
        <begin position="26"/>
        <end position="140"/>
    </location>
</feature>
<gene>
    <name evidence="2" type="ORF">M3N64_06880</name>
</gene>
<keyword evidence="3" id="KW-1185">Reference proteome</keyword>
<reference evidence="2 3" key="1">
    <citation type="submission" date="2022-05" db="EMBL/GenBank/DDBJ databases">
        <title>Sporolactobacillus sp nov CPB3-1, isolated from tree bark (Mangifera indica L.).</title>
        <authorList>
            <person name="Phuengjayaem S."/>
            <person name="Tanasupawat S."/>
        </authorList>
    </citation>
    <scope>NUCLEOTIDE SEQUENCE [LARGE SCALE GENOMIC DNA]</scope>
    <source>
        <strain evidence="2 3">CPB3-1</strain>
    </source>
</reference>
<name>A0ABT0M9Y4_9BACL</name>
<dbReference type="InterPro" id="IPR012347">
    <property type="entry name" value="Ferritin-like"/>
</dbReference>
<dbReference type="SUPFAM" id="SSF47240">
    <property type="entry name" value="Ferritin-like"/>
    <property type="match status" value="1"/>
</dbReference>
<dbReference type="Pfam" id="PF02915">
    <property type="entry name" value="Rubrerythrin"/>
    <property type="match status" value="1"/>
</dbReference>
<dbReference type="Gene3D" id="1.20.5.420">
    <property type="entry name" value="Immunoglobulin FC, subunit C"/>
    <property type="match status" value="1"/>
</dbReference>
<proteinExistence type="predicted"/>
<dbReference type="Proteomes" id="UP001203004">
    <property type="component" value="Unassembled WGS sequence"/>
</dbReference>
<evidence type="ECO:0000259" key="1">
    <source>
        <dbReference type="Pfam" id="PF02915"/>
    </source>
</evidence>
<dbReference type="EMBL" id="JAMAST010000005">
    <property type="protein sequence ID" value="MCL1631672.1"/>
    <property type="molecule type" value="Genomic_DNA"/>
</dbReference>
<protein>
    <submittedName>
        <fullName evidence="2">Ferritin-like domain-containing protein</fullName>
    </submittedName>
</protein>